<reference evidence="1 2" key="1">
    <citation type="submission" date="2021-03" db="EMBL/GenBank/DDBJ databases">
        <title>Antimicrobial resistance genes in bacteria isolated from Japanese honey, and their potential for conferring macrolide and lincosamide resistance in the American foulbrood pathogen Paenibacillus larvae.</title>
        <authorList>
            <person name="Okamoto M."/>
            <person name="Kumagai M."/>
            <person name="Kanamori H."/>
            <person name="Takamatsu D."/>
        </authorList>
    </citation>
    <scope>NUCLEOTIDE SEQUENCE [LARGE SCALE GENOMIC DNA]</scope>
    <source>
        <strain evidence="1 2">J34TS1</strain>
    </source>
</reference>
<accession>A0A919YE24</accession>
<keyword evidence="2" id="KW-1185">Reference proteome</keyword>
<proteinExistence type="predicted"/>
<evidence type="ECO:0000313" key="1">
    <source>
        <dbReference type="EMBL" id="GIO49956.1"/>
    </source>
</evidence>
<dbReference type="RefSeq" id="WP_212980289.1">
    <property type="nucleotide sequence ID" value="NZ_AP025343.1"/>
</dbReference>
<protein>
    <submittedName>
        <fullName evidence="1">Uncharacterized protein</fullName>
    </submittedName>
</protein>
<dbReference type="Proteomes" id="UP000682811">
    <property type="component" value="Unassembled WGS sequence"/>
</dbReference>
<dbReference type="AlphaFoldDB" id="A0A919YE24"/>
<organism evidence="1 2">
    <name type="scientific">Paenibacillus azoreducens</name>
    <dbReference type="NCBI Taxonomy" id="116718"/>
    <lineage>
        <taxon>Bacteria</taxon>
        <taxon>Bacillati</taxon>
        <taxon>Bacillota</taxon>
        <taxon>Bacilli</taxon>
        <taxon>Bacillales</taxon>
        <taxon>Paenibacillaceae</taxon>
        <taxon>Paenibacillus</taxon>
    </lineage>
</organism>
<comment type="caution">
    <text evidence="1">The sequence shown here is derived from an EMBL/GenBank/DDBJ whole genome shotgun (WGS) entry which is preliminary data.</text>
</comment>
<gene>
    <name evidence="1" type="ORF">J34TS1_47210</name>
</gene>
<evidence type="ECO:0000313" key="2">
    <source>
        <dbReference type="Proteomes" id="UP000682811"/>
    </source>
</evidence>
<sequence length="445" mass="49708">MANWFIKREDRFYVYEKKGLHRLYMPPETGRILEKAVFGGGAGRTVKIDQSLADRLLRRTAAGKHGDPSGHVTAASIRIAESNPSQAPDGWQMLHIDASRSVLFRNVTQLNYEELLAAADEGPEEKDDYLLDIYADHMAAASHGLAEDAGNSAGKTVILLDSASKCVAEPKELLSDYSLENGNLPEMLTEGKRADWIEMLAALEQLEGRIVPDFVFRSKEWIQVPYKIAESEDGCFYTGESGAEQIVYASCRNLELLLERIDPSADWLVVAGPEHGYKRLVQFLLESEAIKPGRMHRRVVPFSNLPQNQRIHAMIQRFVPDADRLHIHMDHISGTPLWSAAAGYAEEAWTDKVYGTTAEQVMNEALIRFYAMFRQNGIRSGGPGLSRVAEFGEHACWNEASSCQAGEYLNTRLLGAYEVKFMHVPMLRASGITVIGLRRKGRVRA</sequence>
<name>A0A919YE24_9BACL</name>
<dbReference type="EMBL" id="BORT01000026">
    <property type="protein sequence ID" value="GIO49956.1"/>
    <property type="molecule type" value="Genomic_DNA"/>
</dbReference>